<keyword evidence="5 9" id="KW-0697">Rotamase</keyword>
<dbReference type="EC" id="5.2.1.8" evidence="10"/>
<protein>
    <recommendedName>
        <fullName evidence="10">Peptidyl-prolyl cis-trans isomerase</fullName>
        <ecNumber evidence="10">5.2.1.8</ecNumber>
    </recommendedName>
</protein>
<dbReference type="EMBL" id="CP041235">
    <property type="protein sequence ID" value="QOP44002.1"/>
    <property type="molecule type" value="Genomic_DNA"/>
</dbReference>
<dbReference type="KEGG" id="ssei:FJR45_08620"/>
<keyword evidence="4" id="KW-0963">Cytoplasm</keyword>
<dbReference type="PANTHER" id="PTHR47861:SF3">
    <property type="entry name" value="FKBP-TYPE PEPTIDYL-PROLYL CIS-TRANS ISOMERASE SLYD"/>
    <property type="match status" value="1"/>
</dbReference>
<keyword evidence="14" id="KW-1185">Reference proteome</keyword>
<reference evidence="13 14" key="1">
    <citation type="submission" date="2019-06" db="EMBL/GenBank/DDBJ databases">
        <title>Sulfurimonas gotlandica sp. nov., a chemoautotrophic and psychrotolerant epsilonproteobacterium isolated from a pelagic redoxcline, and an emended description of the genus Sulfurimonas.</title>
        <authorList>
            <person name="Wang S."/>
            <person name="Jiang L."/>
            <person name="Shao Z."/>
        </authorList>
    </citation>
    <scope>NUCLEOTIDE SEQUENCE [LARGE SCALE GENOMIC DNA]</scope>
    <source>
        <strain evidence="13 14">S2-6</strain>
    </source>
</reference>
<dbReference type="InterPro" id="IPR046357">
    <property type="entry name" value="PPIase_dom_sf"/>
</dbReference>
<sequence>MAIQDNQIVSMEYEVRDGDQIVDSNKGGAPLVFMFGKGQIIPGLENGIKDMNTGDKADILVKAADAYGEYNADATQEVPKEQFAGIDLTEGMTLYGQGEDGGTVQVTVKEIKDDTVVIDFNHPLAGKDLMFTVAINNVRDASAEEAMTGVPEENKPSDEEGCCGTGGGSGCGCN</sequence>
<feature type="region of interest" description="Disordered" evidence="11">
    <location>
        <begin position="147"/>
        <end position="174"/>
    </location>
</feature>
<keyword evidence="7 9" id="KW-0413">Isomerase</keyword>
<dbReference type="Proteomes" id="UP000593719">
    <property type="component" value="Chromosome"/>
</dbReference>
<dbReference type="GO" id="GO:0042026">
    <property type="term" value="P:protein refolding"/>
    <property type="evidence" value="ECO:0007669"/>
    <property type="project" value="UniProtKB-ARBA"/>
</dbReference>
<feature type="compositionally biased region" description="Gly residues" evidence="11">
    <location>
        <begin position="163"/>
        <end position="174"/>
    </location>
</feature>
<keyword evidence="6" id="KW-0143">Chaperone</keyword>
<name>A0A7M1B5N3_9BACT</name>
<evidence type="ECO:0000256" key="6">
    <source>
        <dbReference type="ARBA" id="ARBA00023186"/>
    </source>
</evidence>
<dbReference type="InterPro" id="IPR048261">
    <property type="entry name" value="SlpA/SlyD-like_ins_sf"/>
</dbReference>
<dbReference type="RefSeq" id="WP_193150183.1">
    <property type="nucleotide sequence ID" value="NZ_CP041235.1"/>
</dbReference>
<evidence type="ECO:0000256" key="11">
    <source>
        <dbReference type="SAM" id="MobiDB-lite"/>
    </source>
</evidence>
<comment type="function">
    <text evidence="8">Also involved in hydrogenase metallocenter assembly, probably by participating in the nickel insertion step. This function in hydrogenase biosynthesis requires chaperone activity and the presence of the metal-binding domain, but not PPIase activity.</text>
</comment>
<comment type="subcellular location">
    <subcellularLocation>
        <location evidence="2">Cytoplasm</location>
    </subcellularLocation>
</comment>
<dbReference type="Gene3D" id="3.10.50.40">
    <property type="match status" value="1"/>
</dbReference>
<dbReference type="PROSITE" id="PS50059">
    <property type="entry name" value="FKBP_PPIASE"/>
    <property type="match status" value="1"/>
</dbReference>
<evidence type="ECO:0000313" key="13">
    <source>
        <dbReference type="EMBL" id="QOP44002.1"/>
    </source>
</evidence>
<dbReference type="Pfam" id="PF00254">
    <property type="entry name" value="FKBP_C"/>
    <property type="match status" value="1"/>
</dbReference>
<dbReference type="GO" id="GO:0003755">
    <property type="term" value="F:peptidyl-prolyl cis-trans isomerase activity"/>
    <property type="evidence" value="ECO:0007669"/>
    <property type="project" value="UniProtKB-UniRule"/>
</dbReference>
<evidence type="ECO:0000256" key="8">
    <source>
        <dbReference type="ARBA" id="ARBA00037071"/>
    </source>
</evidence>
<dbReference type="InterPro" id="IPR001179">
    <property type="entry name" value="PPIase_FKBP_dom"/>
</dbReference>
<dbReference type="Gene3D" id="2.40.10.330">
    <property type="match status" value="1"/>
</dbReference>
<organism evidence="13 14">
    <name type="scientific">Sulfurimonas sediminis</name>
    <dbReference type="NCBI Taxonomy" id="2590020"/>
    <lineage>
        <taxon>Bacteria</taxon>
        <taxon>Pseudomonadati</taxon>
        <taxon>Campylobacterota</taxon>
        <taxon>Epsilonproteobacteria</taxon>
        <taxon>Campylobacterales</taxon>
        <taxon>Sulfurimonadaceae</taxon>
        <taxon>Sulfurimonas</taxon>
    </lineage>
</organism>
<evidence type="ECO:0000256" key="4">
    <source>
        <dbReference type="ARBA" id="ARBA00022490"/>
    </source>
</evidence>
<evidence type="ECO:0000256" key="1">
    <source>
        <dbReference type="ARBA" id="ARBA00000971"/>
    </source>
</evidence>
<evidence type="ECO:0000256" key="5">
    <source>
        <dbReference type="ARBA" id="ARBA00023110"/>
    </source>
</evidence>
<dbReference type="PANTHER" id="PTHR47861">
    <property type="entry name" value="FKBP-TYPE PEPTIDYL-PROLYL CIS-TRANS ISOMERASE SLYD"/>
    <property type="match status" value="1"/>
</dbReference>
<evidence type="ECO:0000256" key="10">
    <source>
        <dbReference type="RuleBase" id="RU003915"/>
    </source>
</evidence>
<comment type="catalytic activity">
    <reaction evidence="1 9 10">
        <text>[protein]-peptidylproline (omega=180) = [protein]-peptidylproline (omega=0)</text>
        <dbReference type="Rhea" id="RHEA:16237"/>
        <dbReference type="Rhea" id="RHEA-COMP:10747"/>
        <dbReference type="Rhea" id="RHEA-COMP:10748"/>
        <dbReference type="ChEBI" id="CHEBI:83833"/>
        <dbReference type="ChEBI" id="CHEBI:83834"/>
        <dbReference type="EC" id="5.2.1.8"/>
    </reaction>
</comment>
<dbReference type="AlphaFoldDB" id="A0A7M1B5N3"/>
<evidence type="ECO:0000256" key="9">
    <source>
        <dbReference type="PROSITE-ProRule" id="PRU00277"/>
    </source>
</evidence>
<accession>A0A7M1B5N3</accession>
<comment type="similarity">
    <text evidence="3 10">Belongs to the FKBP-type PPIase family.</text>
</comment>
<evidence type="ECO:0000313" key="14">
    <source>
        <dbReference type="Proteomes" id="UP000593719"/>
    </source>
</evidence>
<gene>
    <name evidence="13" type="ORF">FJR45_08620</name>
</gene>
<evidence type="ECO:0000256" key="7">
    <source>
        <dbReference type="ARBA" id="ARBA00023235"/>
    </source>
</evidence>
<dbReference type="GO" id="GO:0005737">
    <property type="term" value="C:cytoplasm"/>
    <property type="evidence" value="ECO:0007669"/>
    <property type="project" value="UniProtKB-SubCell"/>
</dbReference>
<evidence type="ECO:0000256" key="3">
    <source>
        <dbReference type="ARBA" id="ARBA00006577"/>
    </source>
</evidence>
<feature type="domain" description="PPIase FKBP-type" evidence="12">
    <location>
        <begin position="4"/>
        <end position="79"/>
    </location>
</feature>
<evidence type="ECO:0000259" key="12">
    <source>
        <dbReference type="PROSITE" id="PS50059"/>
    </source>
</evidence>
<dbReference type="SUPFAM" id="SSF54534">
    <property type="entry name" value="FKBP-like"/>
    <property type="match status" value="1"/>
</dbReference>
<evidence type="ECO:0000256" key="2">
    <source>
        <dbReference type="ARBA" id="ARBA00004496"/>
    </source>
</evidence>
<proteinExistence type="inferred from homology"/>